<dbReference type="GO" id="GO:0071424">
    <property type="term" value="F:rRNA (cytosine-N4-)-methyltransferase activity"/>
    <property type="evidence" value="ECO:0007669"/>
    <property type="project" value="TreeGrafter"/>
</dbReference>
<keyword evidence="5" id="KW-0732">Signal</keyword>
<evidence type="ECO:0000256" key="2">
    <source>
        <dbReference type="ARBA" id="ARBA00022603"/>
    </source>
</evidence>
<dbReference type="SUPFAM" id="SSF53335">
    <property type="entry name" value="S-adenosyl-L-methionine-dependent methyltransferases"/>
    <property type="match status" value="1"/>
</dbReference>
<sequence length="421" mass="49607">MLTFWTCLIFVLFLDIYDCFKIKNFEYPNTHPVYRNCSIKKCNSLHKGYYNSRTYQIKKNVQEPNEQTNKFDDTYIYHTPVLLREVIYYMMKDEENSSVSSFDQNMNDNRDTKCYSNNINSINNNINSINCSNSSKSQGYILEKTWCHLNNNMNRSSRSIKNCSFLNEKKDIEYIEECSENFNSKNTNNLCKNSYTTNYNNEQVNYYIDATLGGGGHTLEILNKIPNCRIIGIDKDIEALYYNKIKLKRFINNNKLKLIHGDYGNILHLLHLHSLPIFNYYSGILIDLGVSSHQLKCCDRGFSYKYNGILDMNMNKYTESQYLSKLFRNDNEHINDINDIKKNPKNSYNKLHNILNTYSLKKLKFIIDTYGYDKKALKIAKKIIQWIKENGMILTTFQLKNMILSARKQNYKSNNKVLSRV</sequence>
<evidence type="ECO:0000256" key="3">
    <source>
        <dbReference type="ARBA" id="ARBA00022679"/>
    </source>
</evidence>
<reference evidence="7" key="1">
    <citation type="submission" date="2006-09" db="EMBL/GenBank/DDBJ databases">
        <title>Annotation of Plasmodium falciparum Dd2.</title>
        <authorList>
            <consortium name="The Broad Institute Genome Sequencing Platform"/>
            <person name="Volkman S.K."/>
            <person name="Neafsey D.E."/>
            <person name="Dash A.P."/>
            <person name="Chitnis C.E."/>
            <person name="Hartl D.L."/>
            <person name="Young S.K."/>
            <person name="Zeng Q."/>
            <person name="Koehrsen M."/>
            <person name="Alvarado L."/>
            <person name="Berlin A."/>
            <person name="Borenstein D."/>
            <person name="Chapman S.B."/>
            <person name="Chen Z."/>
            <person name="Engels R."/>
            <person name="Freedman E."/>
            <person name="Gellesch M."/>
            <person name="Goldberg J."/>
            <person name="Griggs A."/>
            <person name="Gujja S."/>
            <person name="Heilman E.R."/>
            <person name="Heiman D.I."/>
            <person name="Howarth C."/>
            <person name="Jen D."/>
            <person name="Larson L."/>
            <person name="Mehta T."/>
            <person name="Neiman D."/>
            <person name="Park D."/>
            <person name="Pearson M."/>
            <person name="Roberts A."/>
            <person name="Saif S."/>
            <person name="Shea T."/>
            <person name="Shenoy N."/>
            <person name="Sisk P."/>
            <person name="Stolte C."/>
            <person name="Sykes S."/>
            <person name="Walk T."/>
            <person name="White J."/>
            <person name="Yandava C."/>
            <person name="Haas B."/>
            <person name="Henn M.R."/>
            <person name="Nusbaum C."/>
            <person name="Birren B."/>
        </authorList>
    </citation>
    <scope>NUCLEOTIDE SEQUENCE [LARGE SCALE GENOMIC DNA]</scope>
</reference>
<proteinExistence type="inferred from homology"/>
<evidence type="ECO:0000313" key="7">
    <source>
        <dbReference type="Proteomes" id="UP000054282"/>
    </source>
</evidence>
<keyword evidence="3" id="KW-0808">Transferase</keyword>
<gene>
    <name evidence="6" type="ORF">PFDG_03287</name>
</gene>
<dbReference type="InterPro" id="IPR002903">
    <property type="entry name" value="RsmH"/>
</dbReference>
<dbReference type="PANTHER" id="PTHR11265:SF0">
    <property type="entry name" value="12S RRNA N4-METHYLCYTIDINE METHYLTRANSFERASE"/>
    <property type="match status" value="1"/>
</dbReference>
<dbReference type="KEGG" id="pfd:PFDG_03287"/>
<keyword evidence="4" id="KW-0949">S-adenosyl-L-methionine</keyword>
<evidence type="ECO:0008006" key="8">
    <source>
        <dbReference type="Google" id="ProtNLM"/>
    </source>
</evidence>
<evidence type="ECO:0000256" key="1">
    <source>
        <dbReference type="ARBA" id="ARBA00010396"/>
    </source>
</evidence>
<organism evidence="6 7">
    <name type="scientific">Plasmodium falciparum (isolate Dd2)</name>
    <dbReference type="NCBI Taxonomy" id="57267"/>
    <lineage>
        <taxon>Eukaryota</taxon>
        <taxon>Sar</taxon>
        <taxon>Alveolata</taxon>
        <taxon>Apicomplexa</taxon>
        <taxon>Aconoidasida</taxon>
        <taxon>Haemosporida</taxon>
        <taxon>Plasmodiidae</taxon>
        <taxon>Plasmodium</taxon>
        <taxon>Plasmodium (Laverania)</taxon>
    </lineage>
</organism>
<dbReference type="Pfam" id="PF01795">
    <property type="entry name" value="Methyltransf_5"/>
    <property type="match status" value="1"/>
</dbReference>
<accession>A0A0L7M3T3</accession>
<dbReference type="OrthoDB" id="439808at2759"/>
<evidence type="ECO:0000313" key="6">
    <source>
        <dbReference type="EMBL" id="KOB87488.1"/>
    </source>
</evidence>
<dbReference type="Proteomes" id="UP000054282">
    <property type="component" value="Unassembled WGS sequence"/>
</dbReference>
<evidence type="ECO:0000256" key="5">
    <source>
        <dbReference type="SAM" id="SignalP"/>
    </source>
</evidence>
<name>A0A0L7M3T3_PLAF4</name>
<dbReference type="Gene3D" id="3.40.50.150">
    <property type="entry name" value="Vaccinia Virus protein VP39"/>
    <property type="match status" value="1"/>
</dbReference>
<dbReference type="PANTHER" id="PTHR11265">
    <property type="entry name" value="S-ADENOSYL-METHYLTRANSFERASE MRAW"/>
    <property type="match status" value="1"/>
</dbReference>
<dbReference type="GO" id="GO:0070475">
    <property type="term" value="P:rRNA base methylation"/>
    <property type="evidence" value="ECO:0007669"/>
    <property type="project" value="TreeGrafter"/>
</dbReference>
<comment type="similarity">
    <text evidence="1">Belongs to the methyltransferase superfamily. RsmH family.</text>
</comment>
<feature type="non-terminal residue" evidence="6">
    <location>
        <position position="421"/>
    </location>
</feature>
<dbReference type="EMBL" id="DS016566">
    <property type="protein sequence ID" value="KOB87488.1"/>
    <property type="molecule type" value="Genomic_DNA"/>
</dbReference>
<feature type="chain" id="PRO_5005573812" description="S-adenosyl-methyltransferase" evidence="5">
    <location>
        <begin position="20"/>
        <end position="421"/>
    </location>
</feature>
<dbReference type="OMA" id="YTEKEYI"/>
<dbReference type="InterPro" id="IPR029063">
    <property type="entry name" value="SAM-dependent_MTases_sf"/>
</dbReference>
<reference evidence="7" key="2">
    <citation type="submission" date="2006-09" db="EMBL/GenBank/DDBJ databases">
        <title>The genome sequence of Plasmodium falciparum Dd2.</title>
        <authorList>
            <consortium name="The Broad Institute Genome Sequencing Platform"/>
            <person name="Birren B."/>
            <person name="Lander E."/>
            <person name="Galagan J."/>
            <person name="Nusbaum C."/>
            <person name="Devon K."/>
            <person name="Henn M."/>
            <person name="Jaffe D."/>
            <person name="Butler J."/>
            <person name="Alvarez P."/>
            <person name="Gnerre S."/>
            <person name="Grabherr M."/>
            <person name="Kleber M."/>
            <person name="Mauceli E."/>
            <person name="Brockman W."/>
            <person name="MacCallum I.A."/>
            <person name="Rounsley S."/>
            <person name="Young S."/>
            <person name="LaButti K."/>
            <person name="Pushparaj V."/>
            <person name="DeCaprio D."/>
            <person name="Crawford M."/>
            <person name="Koehrsen M."/>
            <person name="Engels R."/>
            <person name="Montgomery P."/>
            <person name="Pearson M."/>
            <person name="Howarth C."/>
            <person name="Larson L."/>
            <person name="Luoma S."/>
            <person name="White J."/>
            <person name="Kodira C."/>
            <person name="Zeng Q."/>
            <person name="O'Leary S."/>
            <person name="Yandava C."/>
            <person name="Alvarado L."/>
            <person name="Wirth D."/>
            <person name="Volkman S."/>
            <person name="Hartl D."/>
        </authorList>
    </citation>
    <scope>NUCLEOTIDE SEQUENCE [LARGE SCALE GENOMIC DNA]</scope>
</reference>
<dbReference type="Gene3D" id="1.10.150.170">
    <property type="entry name" value="Putative methyltransferase TM0872, insert domain"/>
    <property type="match status" value="1"/>
</dbReference>
<evidence type="ECO:0000256" key="4">
    <source>
        <dbReference type="ARBA" id="ARBA00022691"/>
    </source>
</evidence>
<keyword evidence="2" id="KW-0489">Methyltransferase</keyword>
<dbReference type="InterPro" id="IPR023397">
    <property type="entry name" value="SAM-dep_MeTrfase_MraW_recog"/>
</dbReference>
<dbReference type="AlphaFoldDB" id="A0A0L7M3T3"/>
<protein>
    <recommendedName>
        <fullName evidence="8">S-adenosyl-methyltransferase</fullName>
    </recommendedName>
</protein>
<feature type="signal peptide" evidence="5">
    <location>
        <begin position="1"/>
        <end position="19"/>
    </location>
</feature>
<dbReference type="SUPFAM" id="SSF81799">
    <property type="entry name" value="Putative methyltransferase TM0872, insert domain"/>
    <property type="match status" value="1"/>
</dbReference>